<evidence type="ECO:0000313" key="2">
    <source>
        <dbReference type="Proteomes" id="UP000054877"/>
    </source>
</evidence>
<dbReference type="PANTHER" id="PTHR38436:SF3">
    <property type="entry name" value="CARBOXYMETHYLENEBUTENOLIDASE-RELATED"/>
    <property type="match status" value="1"/>
</dbReference>
<dbReference type="GO" id="GO:0016787">
    <property type="term" value="F:hydrolase activity"/>
    <property type="evidence" value="ECO:0007669"/>
    <property type="project" value="UniProtKB-KW"/>
</dbReference>
<dbReference type="PATRIC" id="fig|452.5.peg.1479"/>
<accession>A0A0W0Z5W5</accession>
<protein>
    <submittedName>
        <fullName evidence="1">Dienelactone hydrolase</fullName>
    </submittedName>
</protein>
<dbReference type="RefSeq" id="WP_058483252.1">
    <property type="nucleotide sequence ID" value="NZ_CAAAII010000014.1"/>
</dbReference>
<gene>
    <name evidence="1" type="ORF">Lspi_1339</name>
</gene>
<dbReference type="OrthoDB" id="9787933at2"/>
<proteinExistence type="predicted"/>
<name>A0A0W0Z5W5_LEGSP</name>
<keyword evidence="2" id="KW-1185">Reference proteome</keyword>
<comment type="caution">
    <text evidence="1">The sequence shown here is derived from an EMBL/GenBank/DDBJ whole genome shotgun (WGS) entry which is preliminary data.</text>
</comment>
<dbReference type="Gene3D" id="3.10.450.50">
    <property type="match status" value="1"/>
</dbReference>
<dbReference type="Pfam" id="PF07366">
    <property type="entry name" value="SnoaL"/>
    <property type="match status" value="1"/>
</dbReference>
<evidence type="ECO:0000313" key="1">
    <source>
        <dbReference type="EMBL" id="KTD64532.1"/>
    </source>
</evidence>
<sequence length="173" mass="19167">MTLLSAEQQALLDAFNQHVHAELQKDLDTTLATMTESPHINNIPTTIGGTGLEGVRQFYSSLIPAEKFFPPDTEMIPVSRTIDQHQLVDEIIFKFTHTTEIGWMLPNMPPTGKKVAIPLVVIVGFADGKVTHEHIYWDQASVLVQVGLLDPTGLPVKGVATAQKMEELRQRSQ</sequence>
<dbReference type="SUPFAM" id="SSF54427">
    <property type="entry name" value="NTF2-like"/>
    <property type="match status" value="1"/>
</dbReference>
<dbReference type="InterPro" id="IPR032710">
    <property type="entry name" value="NTF2-like_dom_sf"/>
</dbReference>
<dbReference type="EMBL" id="LNYX01000013">
    <property type="protein sequence ID" value="KTD64532.1"/>
    <property type="molecule type" value="Genomic_DNA"/>
</dbReference>
<dbReference type="STRING" id="452.Lspi_1339"/>
<dbReference type="PANTHER" id="PTHR38436">
    <property type="entry name" value="POLYKETIDE CYCLASE SNOAL-LIKE DOMAIN"/>
    <property type="match status" value="1"/>
</dbReference>
<dbReference type="Proteomes" id="UP000054877">
    <property type="component" value="Unassembled WGS sequence"/>
</dbReference>
<dbReference type="GO" id="GO:0030638">
    <property type="term" value="P:polyketide metabolic process"/>
    <property type="evidence" value="ECO:0007669"/>
    <property type="project" value="InterPro"/>
</dbReference>
<dbReference type="InterPro" id="IPR009959">
    <property type="entry name" value="Cyclase_SnoaL-like"/>
</dbReference>
<reference evidence="1 2" key="1">
    <citation type="submission" date="2015-11" db="EMBL/GenBank/DDBJ databases">
        <title>Genomic analysis of 38 Legionella species identifies large and diverse effector repertoires.</title>
        <authorList>
            <person name="Burstein D."/>
            <person name="Amaro F."/>
            <person name="Zusman T."/>
            <person name="Lifshitz Z."/>
            <person name="Cohen O."/>
            <person name="Gilbert J.A."/>
            <person name="Pupko T."/>
            <person name="Shuman H.A."/>
            <person name="Segal G."/>
        </authorList>
    </citation>
    <scope>NUCLEOTIDE SEQUENCE [LARGE SCALE GENOMIC DNA]</scope>
    <source>
        <strain evidence="1 2">Mt.St.Helens-9</strain>
    </source>
</reference>
<keyword evidence="1" id="KW-0378">Hydrolase</keyword>
<dbReference type="AlphaFoldDB" id="A0A0W0Z5W5"/>
<organism evidence="1 2">
    <name type="scientific">Legionella spiritensis</name>
    <dbReference type="NCBI Taxonomy" id="452"/>
    <lineage>
        <taxon>Bacteria</taxon>
        <taxon>Pseudomonadati</taxon>
        <taxon>Pseudomonadota</taxon>
        <taxon>Gammaproteobacteria</taxon>
        <taxon>Legionellales</taxon>
        <taxon>Legionellaceae</taxon>
        <taxon>Legionella</taxon>
    </lineage>
</organism>